<dbReference type="STRING" id="676599.ARC20_00100"/>
<dbReference type="Pfam" id="PF11964">
    <property type="entry name" value="SpoIIAA-like"/>
    <property type="match status" value="1"/>
</dbReference>
<gene>
    <name evidence="1" type="ORF">ARC20_00100</name>
</gene>
<evidence type="ECO:0008006" key="3">
    <source>
        <dbReference type="Google" id="ProtNLM"/>
    </source>
</evidence>
<dbReference type="Proteomes" id="UP000051802">
    <property type="component" value="Unassembled WGS sequence"/>
</dbReference>
<dbReference type="SUPFAM" id="SSF52091">
    <property type="entry name" value="SpoIIaa-like"/>
    <property type="match status" value="1"/>
</dbReference>
<organism evidence="1 2">
    <name type="scientific">Stenotrophomonas panacihumi</name>
    <dbReference type="NCBI Taxonomy" id="676599"/>
    <lineage>
        <taxon>Bacteria</taxon>
        <taxon>Pseudomonadati</taxon>
        <taxon>Pseudomonadota</taxon>
        <taxon>Gammaproteobacteria</taxon>
        <taxon>Lysobacterales</taxon>
        <taxon>Lysobacteraceae</taxon>
        <taxon>Stenotrophomonas</taxon>
    </lineage>
</organism>
<keyword evidence="2" id="KW-1185">Reference proteome</keyword>
<protein>
    <recommendedName>
        <fullName evidence="3">STAS/SEC14 domain-containing protein</fullName>
    </recommendedName>
</protein>
<dbReference type="Gene3D" id="3.40.50.10600">
    <property type="entry name" value="SpoIIaa-like domains"/>
    <property type="match status" value="1"/>
</dbReference>
<dbReference type="RefSeq" id="WP_057642471.1">
    <property type="nucleotide sequence ID" value="NZ_LLXU01000001.1"/>
</dbReference>
<sequence>MYEPLPSADHIGAYRFTGTLDRADYDACIADVEARLQRHGRIGIYCELDGFTGLTLPALGRDLEYAWRNFGQYHRFARVAVVTTPGFVAGMTQFASHFLPNTEVKVFAPDARVMAQNWVTDFDPEQDSADAD</sequence>
<dbReference type="EMBL" id="LLXU01000001">
    <property type="protein sequence ID" value="KRG49284.1"/>
    <property type="molecule type" value="Genomic_DNA"/>
</dbReference>
<dbReference type="AlphaFoldDB" id="A0A0R0B783"/>
<comment type="caution">
    <text evidence="1">The sequence shown here is derived from an EMBL/GenBank/DDBJ whole genome shotgun (WGS) entry which is preliminary data.</text>
</comment>
<dbReference type="InterPro" id="IPR036513">
    <property type="entry name" value="STAS_dom_sf"/>
</dbReference>
<name>A0A0R0B783_9GAMM</name>
<accession>A0A0R0B783</accession>
<dbReference type="OrthoDB" id="555504at2"/>
<dbReference type="InterPro" id="IPR021866">
    <property type="entry name" value="SpoIIAA-like"/>
</dbReference>
<reference evidence="1 2" key="1">
    <citation type="submission" date="2015-10" db="EMBL/GenBank/DDBJ databases">
        <title>Genome sequencing and analysis of members of genus Stenotrophomonas.</title>
        <authorList>
            <person name="Patil P.P."/>
            <person name="Midha S."/>
            <person name="Patil P.B."/>
        </authorList>
    </citation>
    <scope>NUCLEOTIDE SEQUENCE [LARGE SCALE GENOMIC DNA]</scope>
    <source>
        <strain evidence="1 2">JCM 16536</strain>
    </source>
</reference>
<proteinExistence type="predicted"/>
<evidence type="ECO:0000313" key="2">
    <source>
        <dbReference type="Proteomes" id="UP000051802"/>
    </source>
</evidence>
<dbReference type="InterPro" id="IPR038396">
    <property type="entry name" value="SpoIIAA-like_sf"/>
</dbReference>
<evidence type="ECO:0000313" key="1">
    <source>
        <dbReference type="EMBL" id="KRG49284.1"/>
    </source>
</evidence>